<accession>A0A2S9WR42</accession>
<proteinExistence type="predicted"/>
<sequence>MKNHIKIFTSDSITVHRMADVLENNNISVIVKDETESSRLAGFGVPENSVELFVSQEDAQKAQELIASIS</sequence>
<evidence type="ECO:0000259" key="1">
    <source>
        <dbReference type="Pfam" id="PF09413"/>
    </source>
</evidence>
<feature type="domain" description="DUF2007" evidence="1">
    <location>
        <begin position="8"/>
        <end position="69"/>
    </location>
</feature>
<dbReference type="Gene3D" id="3.30.70.790">
    <property type="entry name" value="UreE, C-terminal domain"/>
    <property type="match status" value="1"/>
</dbReference>
<reference evidence="2 3" key="1">
    <citation type="submission" date="2016-11" db="EMBL/GenBank/DDBJ databases">
        <title>Trade-off between light-utilization and light-protection in marine flavobacteria.</title>
        <authorList>
            <person name="Kumagai Y."/>
        </authorList>
    </citation>
    <scope>NUCLEOTIDE SEQUENCE [LARGE SCALE GENOMIC DNA]</scope>
    <source>
        <strain evidence="2 3">JCM 17109</strain>
    </source>
</reference>
<gene>
    <name evidence="2" type="ORF">BST86_02045</name>
</gene>
<organism evidence="2 3">
    <name type="scientific">Nonlabens agnitus</name>
    <dbReference type="NCBI Taxonomy" id="870484"/>
    <lineage>
        <taxon>Bacteria</taxon>
        <taxon>Pseudomonadati</taxon>
        <taxon>Bacteroidota</taxon>
        <taxon>Flavobacteriia</taxon>
        <taxon>Flavobacteriales</taxon>
        <taxon>Flavobacteriaceae</taxon>
        <taxon>Nonlabens</taxon>
    </lineage>
</organism>
<dbReference type="AlphaFoldDB" id="A0A2S9WR42"/>
<keyword evidence="3" id="KW-1185">Reference proteome</keyword>
<dbReference type="SUPFAM" id="SSF54913">
    <property type="entry name" value="GlnB-like"/>
    <property type="match status" value="1"/>
</dbReference>
<dbReference type="Pfam" id="PF09413">
    <property type="entry name" value="DUF2007"/>
    <property type="match status" value="1"/>
</dbReference>
<evidence type="ECO:0000313" key="2">
    <source>
        <dbReference type="EMBL" id="PRP65952.1"/>
    </source>
</evidence>
<dbReference type="OrthoDB" id="1149279at2"/>
<comment type="caution">
    <text evidence="2">The sequence shown here is derived from an EMBL/GenBank/DDBJ whole genome shotgun (WGS) entry which is preliminary data.</text>
</comment>
<evidence type="ECO:0000313" key="3">
    <source>
        <dbReference type="Proteomes" id="UP000239532"/>
    </source>
</evidence>
<dbReference type="InterPro" id="IPR011322">
    <property type="entry name" value="N-reg_PII-like_a/b"/>
</dbReference>
<name>A0A2S9WR42_9FLAO</name>
<dbReference type="InterPro" id="IPR018551">
    <property type="entry name" value="DUF2007"/>
</dbReference>
<dbReference type="RefSeq" id="WP_105981816.1">
    <property type="nucleotide sequence ID" value="NZ_MQUC01000003.1"/>
</dbReference>
<dbReference type="Proteomes" id="UP000239532">
    <property type="component" value="Unassembled WGS sequence"/>
</dbReference>
<protein>
    <recommendedName>
        <fullName evidence="1">DUF2007 domain-containing protein</fullName>
    </recommendedName>
</protein>
<dbReference type="EMBL" id="MQUC01000003">
    <property type="protein sequence ID" value="PRP65952.1"/>
    <property type="molecule type" value="Genomic_DNA"/>
</dbReference>